<dbReference type="EMBL" id="FN648070">
    <property type="protein sequence ID" value="CBJ29557.1"/>
    <property type="molecule type" value="Genomic_DNA"/>
</dbReference>
<dbReference type="EMBL" id="FN649736">
    <property type="protein sequence ID" value="CBJ29557.1"/>
    <property type="molecule type" value="Genomic_DNA"/>
</dbReference>
<proteinExistence type="predicted"/>
<organism evidence="1 2">
    <name type="scientific">Ectocarpus siliculosus</name>
    <name type="common">Brown alga</name>
    <name type="synonym">Conferva siliculosa</name>
    <dbReference type="NCBI Taxonomy" id="2880"/>
    <lineage>
        <taxon>Eukaryota</taxon>
        <taxon>Sar</taxon>
        <taxon>Stramenopiles</taxon>
        <taxon>Ochrophyta</taxon>
        <taxon>PX clade</taxon>
        <taxon>Phaeophyceae</taxon>
        <taxon>Ectocarpales</taxon>
        <taxon>Ectocarpaceae</taxon>
        <taxon>Ectocarpus</taxon>
    </lineage>
</organism>
<sequence length="92" mass="10420">MSLVLGHNRFDTVRLEESTMMSRAPAVVGGRLTRRPQVGFDVRAYVLTFGLFLGPEMLLNFSLPPPNDAGVHHRLYINVQHNIYDQQLKPVC</sequence>
<accession>D7FL14</accession>
<name>D7FL14_ECTSI</name>
<keyword evidence="2" id="KW-1185">Reference proteome</keyword>
<gene>
    <name evidence="1" type="ORF">Esi_0150_0076</name>
</gene>
<evidence type="ECO:0000313" key="1">
    <source>
        <dbReference type="EMBL" id="CBJ29557.1"/>
    </source>
</evidence>
<protein>
    <submittedName>
        <fullName evidence="1">Uncharacterized protein</fullName>
    </submittedName>
</protein>
<dbReference type="AlphaFoldDB" id="D7FL14"/>
<dbReference type="OrthoDB" id="10307898at2759"/>
<reference evidence="1 2" key="1">
    <citation type="journal article" date="2010" name="Nature">
        <title>The Ectocarpus genome and the independent evolution of multicellularity in brown algae.</title>
        <authorList>
            <person name="Cock J.M."/>
            <person name="Sterck L."/>
            <person name="Rouze P."/>
            <person name="Scornet D."/>
            <person name="Allen A.E."/>
            <person name="Amoutzias G."/>
            <person name="Anthouard V."/>
            <person name="Artiguenave F."/>
            <person name="Aury J.M."/>
            <person name="Badger J.H."/>
            <person name="Beszteri B."/>
            <person name="Billiau K."/>
            <person name="Bonnet E."/>
            <person name="Bothwell J.H."/>
            <person name="Bowler C."/>
            <person name="Boyen C."/>
            <person name="Brownlee C."/>
            <person name="Carrano C.J."/>
            <person name="Charrier B."/>
            <person name="Cho G.Y."/>
            <person name="Coelho S.M."/>
            <person name="Collen J."/>
            <person name="Corre E."/>
            <person name="Da Silva C."/>
            <person name="Delage L."/>
            <person name="Delaroque N."/>
            <person name="Dittami S.M."/>
            <person name="Doulbeau S."/>
            <person name="Elias M."/>
            <person name="Farnham G."/>
            <person name="Gachon C.M."/>
            <person name="Gschloessl B."/>
            <person name="Heesch S."/>
            <person name="Jabbari K."/>
            <person name="Jubin C."/>
            <person name="Kawai H."/>
            <person name="Kimura K."/>
            <person name="Kloareg B."/>
            <person name="Kupper F.C."/>
            <person name="Lang D."/>
            <person name="Le Bail A."/>
            <person name="Leblanc C."/>
            <person name="Lerouge P."/>
            <person name="Lohr M."/>
            <person name="Lopez P.J."/>
            <person name="Martens C."/>
            <person name="Maumus F."/>
            <person name="Michel G."/>
            <person name="Miranda-Saavedra D."/>
            <person name="Morales J."/>
            <person name="Moreau H."/>
            <person name="Motomura T."/>
            <person name="Nagasato C."/>
            <person name="Napoli C.A."/>
            <person name="Nelson D.R."/>
            <person name="Nyvall-Collen P."/>
            <person name="Peters A.F."/>
            <person name="Pommier C."/>
            <person name="Potin P."/>
            <person name="Poulain J."/>
            <person name="Quesneville H."/>
            <person name="Read B."/>
            <person name="Rensing S.A."/>
            <person name="Ritter A."/>
            <person name="Rousvoal S."/>
            <person name="Samanta M."/>
            <person name="Samson G."/>
            <person name="Schroeder D.C."/>
            <person name="Segurens B."/>
            <person name="Strittmatter M."/>
            <person name="Tonon T."/>
            <person name="Tregear J.W."/>
            <person name="Valentin K."/>
            <person name="von Dassow P."/>
            <person name="Yamagishi T."/>
            <person name="Van de Peer Y."/>
            <person name="Wincker P."/>
        </authorList>
    </citation>
    <scope>NUCLEOTIDE SEQUENCE [LARGE SCALE GENOMIC DNA]</scope>
    <source>
        <strain evidence="2">Ec32 / CCAP1310/4</strain>
    </source>
</reference>
<dbReference type="InParanoid" id="D7FL14"/>
<evidence type="ECO:0000313" key="2">
    <source>
        <dbReference type="Proteomes" id="UP000002630"/>
    </source>
</evidence>
<dbReference type="Proteomes" id="UP000002630">
    <property type="component" value="Linkage Group LG11"/>
</dbReference>